<keyword evidence="2" id="KW-1185">Reference proteome</keyword>
<dbReference type="GO" id="GO:0000287">
    <property type="term" value="F:magnesium ion binding"/>
    <property type="evidence" value="ECO:0007669"/>
    <property type="project" value="InterPro"/>
</dbReference>
<evidence type="ECO:0000313" key="1">
    <source>
        <dbReference type="EMBL" id="QVJ00415.1"/>
    </source>
</evidence>
<dbReference type="GO" id="GO:0006281">
    <property type="term" value="P:DNA repair"/>
    <property type="evidence" value="ECO:0007669"/>
    <property type="project" value="InterPro"/>
</dbReference>
<evidence type="ECO:0000313" key="2">
    <source>
        <dbReference type="Proteomes" id="UP000682416"/>
    </source>
</evidence>
<protein>
    <submittedName>
        <fullName evidence="1">Uncharacterized protein</fullName>
    </submittedName>
</protein>
<dbReference type="KEGG" id="nec:KGD82_16785"/>
<dbReference type="AlphaFoldDB" id="A0A975L762"/>
<gene>
    <name evidence="1" type="ORF">KGD82_16785</name>
</gene>
<dbReference type="InterPro" id="IPR036614">
    <property type="entry name" value="RusA-like_sf"/>
</dbReference>
<dbReference type="SUPFAM" id="SSF103084">
    <property type="entry name" value="Holliday junction resolvase RusA"/>
    <property type="match status" value="1"/>
</dbReference>
<accession>A0A975L762</accession>
<dbReference type="Gene3D" id="3.30.1330.70">
    <property type="entry name" value="Holliday junction resolvase RusA"/>
    <property type="match status" value="1"/>
</dbReference>
<sequence length="169" mass="18855">MIPSWTITLSGLRWLNSNDRLHRAPKWKRTKAIREAACEAAWEANIPGLPAAMVFGYYHPDANRRFDPPNWWPSFKAAVDGLVDARVVQDDDHLHVSGPHMFPGHKVERRPKGQPQGAITLIVTELVRCLCGHDRMEHLADTRCVRPGCGCGTYRDGNDQAQPVLGVAA</sequence>
<dbReference type="EMBL" id="CP074402">
    <property type="protein sequence ID" value="QVJ00415.1"/>
    <property type="molecule type" value="Genomic_DNA"/>
</dbReference>
<organism evidence="1 2">
    <name type="scientific">Nocardiopsis eucommiae</name>
    <dbReference type="NCBI Taxonomy" id="2831970"/>
    <lineage>
        <taxon>Bacteria</taxon>
        <taxon>Bacillati</taxon>
        <taxon>Actinomycetota</taxon>
        <taxon>Actinomycetes</taxon>
        <taxon>Streptosporangiales</taxon>
        <taxon>Nocardiopsidaceae</taxon>
        <taxon>Nocardiopsis</taxon>
    </lineage>
</organism>
<dbReference type="Proteomes" id="UP000682416">
    <property type="component" value="Chromosome"/>
</dbReference>
<dbReference type="GO" id="GO:0006310">
    <property type="term" value="P:DNA recombination"/>
    <property type="evidence" value="ECO:0007669"/>
    <property type="project" value="InterPro"/>
</dbReference>
<reference evidence="1" key="1">
    <citation type="submission" date="2021-05" db="EMBL/GenBank/DDBJ databases">
        <authorList>
            <person name="Kaiqin L."/>
            <person name="Jian G."/>
        </authorList>
    </citation>
    <scope>NUCLEOTIDE SEQUENCE</scope>
    <source>
        <strain evidence="1">HDS5</strain>
    </source>
</reference>
<name>A0A975L762_9ACTN</name>
<proteinExistence type="predicted"/>